<dbReference type="InterPro" id="IPR008979">
    <property type="entry name" value="Galactose-bd-like_sf"/>
</dbReference>
<dbReference type="NCBIfam" id="NF045579">
    <property type="entry name" value="rhamnoside_JR"/>
    <property type="match status" value="1"/>
</dbReference>
<proteinExistence type="predicted"/>
<name>A0A329MM66_9BACL</name>
<dbReference type="EMBL" id="QMFB01000006">
    <property type="protein sequence ID" value="RAV21031.1"/>
    <property type="molecule type" value="Genomic_DNA"/>
</dbReference>
<evidence type="ECO:0000313" key="1">
    <source>
        <dbReference type="EMBL" id="RAV21031.1"/>
    </source>
</evidence>
<evidence type="ECO:0000313" key="2">
    <source>
        <dbReference type="Proteomes" id="UP000250369"/>
    </source>
</evidence>
<dbReference type="SUPFAM" id="SSF49785">
    <property type="entry name" value="Galactose-binding domain-like"/>
    <property type="match status" value="1"/>
</dbReference>
<dbReference type="Proteomes" id="UP000250369">
    <property type="component" value="Unassembled WGS sequence"/>
</dbReference>
<comment type="caution">
    <text evidence="1">The sequence shown here is derived from an EMBL/GenBank/DDBJ whole genome shotgun (WGS) entry which is preliminary data.</text>
</comment>
<organism evidence="1 2">
    <name type="scientific">Paenibacillus contaminans</name>
    <dbReference type="NCBI Taxonomy" id="450362"/>
    <lineage>
        <taxon>Bacteria</taxon>
        <taxon>Bacillati</taxon>
        <taxon>Bacillota</taxon>
        <taxon>Bacilli</taxon>
        <taxon>Bacillales</taxon>
        <taxon>Paenibacillaceae</taxon>
        <taxon>Paenibacillus</taxon>
    </lineage>
</organism>
<dbReference type="GO" id="GO:0004553">
    <property type="term" value="F:hydrolase activity, hydrolyzing O-glycosyl compounds"/>
    <property type="evidence" value="ECO:0007669"/>
    <property type="project" value="InterPro"/>
</dbReference>
<dbReference type="Gene3D" id="2.60.120.260">
    <property type="entry name" value="Galactose-binding domain-like"/>
    <property type="match status" value="1"/>
</dbReference>
<dbReference type="InterPro" id="IPR053161">
    <property type="entry name" value="Ulvan_degrading_GH"/>
</dbReference>
<dbReference type="AlphaFoldDB" id="A0A329MM66"/>
<dbReference type="Pfam" id="PF17132">
    <property type="entry name" value="Glyco_hydro_106"/>
    <property type="match status" value="1"/>
</dbReference>
<reference evidence="1 2" key="1">
    <citation type="journal article" date="2009" name="Int. J. Syst. Evol. Microbiol.">
        <title>Paenibacillus contaminans sp. nov., isolated from a contaminated laboratory plate.</title>
        <authorList>
            <person name="Chou J.H."/>
            <person name="Lee J.H."/>
            <person name="Lin M.C."/>
            <person name="Chang P.S."/>
            <person name="Arun A.B."/>
            <person name="Young C.C."/>
            <person name="Chen W.M."/>
        </authorList>
    </citation>
    <scope>NUCLEOTIDE SEQUENCE [LARGE SCALE GENOMIC DNA]</scope>
    <source>
        <strain evidence="1 2">CKOBP-6</strain>
    </source>
</reference>
<dbReference type="PANTHER" id="PTHR36848">
    <property type="entry name" value="DNA-BINDING PROTEIN (PUTATIVE SECRETED PROTEIN)-RELATED"/>
    <property type="match status" value="1"/>
</dbReference>
<protein>
    <submittedName>
        <fullName evidence="1">Uncharacterized protein</fullName>
    </submittedName>
</protein>
<gene>
    <name evidence="1" type="ORF">DQG23_13185</name>
</gene>
<keyword evidence="2" id="KW-1185">Reference proteome</keyword>
<sequence>MLRFRMRLWKADKRKGGESVLSFWFLNHDLEDDELRWQLDEMKDKRFTGVFIHPRDGLSVPYGTELWFHKVSVIVEHCARIGLQAWLYDEEPFPSGTAGGRVFFDRPEFKARHLTMESFDAGGGRVKLDFAPGRLIRTIGIRKENGRLTREWLDLTKHTGLIRSEWGPGYIQHGIYYPPYTDSGNPHWRAASHSPHYRIDCVLPDGDWTVCAFVEREMPSGRWGFYTDLMNPDAVRYFIELTHEKYAERYGDLFGGVIPGIFTDEFKVIGDAAWSPVLGAFFRDLFGYDIEELLPDLFLTVDESTAQVRHDYRLALSKLLKASYVEPIAEWCAKHRLLMTGHISPEEDPVGMTKWTPYLLSLLKGFHLPGTDLIGGKIGSEEYPLLHLGPKFASSAAHHSGKREAIVEAYGANGWETDYKTMLKMADWLFVMGITDVVVHGQYYSVDGLRKKEAPPSFFYQSSHWPFFGDFSDYIVRMSSLLKEGEHRCHLLVYYPQAAFSALIPDRLEEADTLRRRLGDLLHELLSFQWDFDLVDEETLLGMEVRDGKLQGFGGETYDLLLLPYGGHIESGTAKMCSEFTEQGLPVWLVGDEPQIVKSAGEIGSIDELAAAATQDKPFWTKSVARESLLAELSSVISKDLTLWRAKDGGGGSGKPAQAYVHVRTSGSNSRVMFVNAVKERQAVCLKHPVTGEVIEFALPPNGGVLLDVNEDGFEWKTGVGRLLEDGIYPELPDWSNAASVSPQSGGDAGFTIDLSLDWRLKPKNDNVLVLSHWHFWDHERKHGQPVTLTPAVNLIAQPSVCFDKEGHGYCRFYAEGDPVPTFLVYEQSAWAGECVIAVNGQEIPSGSQTRRYDVHNFEVDISPYLKRGSGVQTNVVEVHFHAGGQLKEPFRLYGAFKVSFPYAGFPPGRLHYGDSECHLHHLDSWDDIGYPHYAGTMAYEKEITLTEEWLESEAESVWLYAEEVNDAARLYVNGIYLGTCLNDPFAWDVTDSLQAGVNRISIKAVNSPIALFEGGRKRAGLRGRIRLIKR</sequence>
<dbReference type="PANTHER" id="PTHR36848:SF2">
    <property type="entry name" value="SECRETED PROTEIN"/>
    <property type="match status" value="1"/>
</dbReference>
<dbReference type="GO" id="GO:0005975">
    <property type="term" value="P:carbohydrate metabolic process"/>
    <property type="evidence" value="ECO:0007669"/>
    <property type="project" value="InterPro"/>
</dbReference>
<accession>A0A329MM66</accession>